<evidence type="ECO:0000313" key="2">
    <source>
        <dbReference type="Proteomes" id="UP001059597"/>
    </source>
</evidence>
<dbReference type="RefSeq" id="WP_261958248.1">
    <property type="nucleotide sequence ID" value="NZ_AP026074.1"/>
</dbReference>
<dbReference type="EMBL" id="AP026074">
    <property type="protein sequence ID" value="BDM74777.1"/>
    <property type="molecule type" value="Genomic_DNA"/>
</dbReference>
<keyword evidence="1" id="KW-0614">Plasmid</keyword>
<geneLocation type="plasmid" evidence="1 2">
    <name>SNP1</name>
</geneLocation>
<dbReference type="Proteomes" id="UP001059597">
    <property type="component" value="Plasmid SNP1"/>
</dbReference>
<organism evidence="1 2">
    <name type="scientific">Streptomyces nigrescens</name>
    <dbReference type="NCBI Taxonomy" id="1920"/>
    <lineage>
        <taxon>Bacteria</taxon>
        <taxon>Bacillati</taxon>
        <taxon>Actinomycetota</taxon>
        <taxon>Actinomycetes</taxon>
        <taxon>Kitasatosporales</taxon>
        <taxon>Streptomycetaceae</taxon>
        <taxon>Streptomyces</taxon>
    </lineage>
</organism>
<gene>
    <name evidence="1" type="ORF">HEK616_82640</name>
</gene>
<accession>A0ABM8A824</accession>
<evidence type="ECO:0000313" key="1">
    <source>
        <dbReference type="EMBL" id="BDM74777.1"/>
    </source>
</evidence>
<keyword evidence="2" id="KW-1185">Reference proteome</keyword>
<name>A0ABM8A824_STRNI</name>
<reference evidence="1" key="1">
    <citation type="submission" date="2022-06" db="EMBL/GenBank/DDBJ databases">
        <title>Complete genome sequence of Streptomyces nigrescens HEK616.</title>
        <authorList>
            <person name="Asamizu S."/>
            <person name="Onaka H."/>
        </authorList>
    </citation>
    <scope>NUCLEOTIDE SEQUENCE</scope>
    <source>
        <strain evidence="1">HEK616</strain>
        <plasmid evidence="1">SNP1</plasmid>
    </source>
</reference>
<proteinExistence type="predicted"/>
<sequence>MAAHSLRCPRPVRILTPRRLRVPGFDPTRGLAAAPLSGTATDLDTAPLDLLWAPDDILAGWRG</sequence>
<protein>
    <submittedName>
        <fullName evidence="1">Uncharacterized protein</fullName>
    </submittedName>
</protein>